<dbReference type="InterPro" id="IPR011990">
    <property type="entry name" value="TPR-like_helical_dom_sf"/>
</dbReference>
<comment type="caution">
    <text evidence="6">The sequence shown here is derived from an EMBL/GenBank/DDBJ whole genome shotgun (WGS) entry which is preliminary data.</text>
</comment>
<keyword evidence="5" id="KW-0472">Membrane</keyword>
<feature type="transmembrane region" description="Helical" evidence="5">
    <location>
        <begin position="315"/>
        <end position="334"/>
    </location>
</feature>
<keyword evidence="2 3" id="KW-0802">TPR repeat</keyword>
<dbReference type="SMART" id="SM00028">
    <property type="entry name" value="TPR"/>
    <property type="match status" value="2"/>
</dbReference>
<name>A0A9W7AMA8_9STRA</name>
<feature type="region of interest" description="Disordered" evidence="4">
    <location>
        <begin position="130"/>
        <end position="176"/>
    </location>
</feature>
<keyword evidence="1" id="KW-0677">Repeat</keyword>
<keyword evidence="5" id="KW-1133">Transmembrane helix</keyword>
<dbReference type="Gene3D" id="1.25.40.10">
    <property type="entry name" value="Tetratricopeptide repeat domain"/>
    <property type="match status" value="1"/>
</dbReference>
<evidence type="ECO:0000256" key="5">
    <source>
        <dbReference type="SAM" id="Phobius"/>
    </source>
</evidence>
<accession>A0A9W7AMA8</accession>
<evidence type="ECO:0000313" key="6">
    <source>
        <dbReference type="EMBL" id="GMH73676.1"/>
    </source>
</evidence>
<dbReference type="GO" id="GO:0051879">
    <property type="term" value="F:Hsp90 protein binding"/>
    <property type="evidence" value="ECO:0007669"/>
    <property type="project" value="TreeGrafter"/>
</dbReference>
<dbReference type="SUPFAM" id="SSF48452">
    <property type="entry name" value="TPR-like"/>
    <property type="match status" value="1"/>
</dbReference>
<dbReference type="InterPro" id="IPR019734">
    <property type="entry name" value="TPR_rpt"/>
</dbReference>
<evidence type="ECO:0000256" key="3">
    <source>
        <dbReference type="PROSITE-ProRule" id="PRU00339"/>
    </source>
</evidence>
<keyword evidence="5" id="KW-0812">Transmembrane</keyword>
<dbReference type="OrthoDB" id="2423701at2759"/>
<dbReference type="Pfam" id="PF00515">
    <property type="entry name" value="TPR_1"/>
    <property type="match status" value="1"/>
</dbReference>
<protein>
    <submittedName>
        <fullName evidence="6">Uncharacterized protein</fullName>
    </submittedName>
</protein>
<evidence type="ECO:0000256" key="2">
    <source>
        <dbReference type="ARBA" id="ARBA00022803"/>
    </source>
</evidence>
<sequence length="373" mass="39720">MEGDWKKAKSTGAAQFKNGAFLDSQRSFEGSLASLRTQIGADSKRHGRDIAVLLSNIVACKLKLGRPEDSLKDAQDCVEADKTWAKGHLRLAEVYAAMGRSNDAVNCCQRAVRLDPENANAKRIMKRELRKRDGDVGGASCGGASGGGGAPSDGASRGGSSTDAPPQYDLHEDRNSPSFKDFLTETFARFQDYYYSLDSDTRIWFAIAVGLVLGVFSFATFRGLSSLLGGNNDVAGSMMRGDYGDGSAYERARRASSAQSSSSSYSSYSQPVGASAGGASSDYDYYEAQRRERAARSSRSSSWSSGFEGFGVNKGFVIMAVSMGVGYFTGVSPFQIMMMVNMLTGGGGGVYLGGTGGGWGRGGGFRRRRGGWF</sequence>
<evidence type="ECO:0000256" key="4">
    <source>
        <dbReference type="SAM" id="MobiDB-lite"/>
    </source>
</evidence>
<gene>
    <name evidence="6" type="ORF">TrRE_jg1300</name>
</gene>
<feature type="compositionally biased region" description="Low complexity" evidence="4">
    <location>
        <begin position="260"/>
        <end position="269"/>
    </location>
</feature>
<dbReference type="AlphaFoldDB" id="A0A9W7AMA8"/>
<dbReference type="PROSITE" id="PS50005">
    <property type="entry name" value="TPR"/>
    <property type="match status" value="1"/>
</dbReference>
<reference evidence="6" key="1">
    <citation type="submission" date="2022-07" db="EMBL/GenBank/DDBJ databases">
        <title>Genome analysis of Parmales, a sister group of diatoms, reveals the evolutionary specialization of diatoms from phago-mixotrophs to photoautotrophs.</title>
        <authorList>
            <person name="Ban H."/>
            <person name="Sato S."/>
            <person name="Yoshikawa S."/>
            <person name="Kazumasa Y."/>
            <person name="Nakamura Y."/>
            <person name="Ichinomiya M."/>
            <person name="Saitoh K."/>
            <person name="Sato N."/>
            <person name="Blanc-Mathieu R."/>
            <person name="Endo H."/>
            <person name="Kuwata A."/>
            <person name="Ogata H."/>
        </authorList>
    </citation>
    <scope>NUCLEOTIDE SEQUENCE</scope>
</reference>
<dbReference type="PANTHER" id="PTHR22904:SF523">
    <property type="entry name" value="STRESS-INDUCED-PHOSPHOPROTEIN 1"/>
    <property type="match status" value="1"/>
</dbReference>
<dbReference type="PANTHER" id="PTHR22904">
    <property type="entry name" value="TPR REPEAT CONTAINING PROTEIN"/>
    <property type="match status" value="1"/>
</dbReference>
<evidence type="ECO:0000313" key="7">
    <source>
        <dbReference type="Proteomes" id="UP001165082"/>
    </source>
</evidence>
<keyword evidence="7" id="KW-1185">Reference proteome</keyword>
<proteinExistence type="predicted"/>
<organism evidence="6 7">
    <name type="scientific">Triparma retinervis</name>
    <dbReference type="NCBI Taxonomy" id="2557542"/>
    <lineage>
        <taxon>Eukaryota</taxon>
        <taxon>Sar</taxon>
        <taxon>Stramenopiles</taxon>
        <taxon>Ochrophyta</taxon>
        <taxon>Bolidophyceae</taxon>
        <taxon>Parmales</taxon>
        <taxon>Triparmaceae</taxon>
        <taxon>Triparma</taxon>
    </lineage>
</organism>
<feature type="compositionally biased region" description="Gly residues" evidence="4">
    <location>
        <begin position="136"/>
        <end position="151"/>
    </location>
</feature>
<dbReference type="EMBL" id="BRXZ01002956">
    <property type="protein sequence ID" value="GMH73676.1"/>
    <property type="molecule type" value="Genomic_DNA"/>
</dbReference>
<feature type="region of interest" description="Disordered" evidence="4">
    <location>
        <begin position="260"/>
        <end position="280"/>
    </location>
</feature>
<evidence type="ECO:0000256" key="1">
    <source>
        <dbReference type="ARBA" id="ARBA00022737"/>
    </source>
</evidence>
<feature type="transmembrane region" description="Helical" evidence="5">
    <location>
        <begin position="203"/>
        <end position="221"/>
    </location>
</feature>
<feature type="repeat" description="TPR" evidence="3">
    <location>
        <begin position="85"/>
        <end position="118"/>
    </location>
</feature>
<feature type="compositionally biased region" description="Low complexity" evidence="4">
    <location>
        <begin position="152"/>
        <end position="161"/>
    </location>
</feature>
<dbReference type="Proteomes" id="UP001165082">
    <property type="component" value="Unassembled WGS sequence"/>
</dbReference>